<comment type="caution">
    <text evidence="1">The sequence shown here is derived from an EMBL/GenBank/DDBJ whole genome shotgun (WGS) entry which is preliminary data.</text>
</comment>
<dbReference type="EMBL" id="SJPW01000005">
    <property type="protein sequence ID" value="TWU50723.1"/>
    <property type="molecule type" value="Genomic_DNA"/>
</dbReference>
<dbReference type="AlphaFoldDB" id="A0A5C6ELV0"/>
<dbReference type="Proteomes" id="UP000318288">
    <property type="component" value="Unassembled WGS sequence"/>
</dbReference>
<proteinExistence type="predicted"/>
<protein>
    <submittedName>
        <fullName evidence="1">Uncharacterized protein</fullName>
    </submittedName>
</protein>
<keyword evidence="2" id="KW-1185">Reference proteome</keyword>
<name>A0A5C6ELV0_9BACT</name>
<evidence type="ECO:0000313" key="2">
    <source>
        <dbReference type="Proteomes" id="UP000318288"/>
    </source>
</evidence>
<organism evidence="1 2">
    <name type="scientific">Rubripirellula tenax</name>
    <dbReference type="NCBI Taxonomy" id="2528015"/>
    <lineage>
        <taxon>Bacteria</taxon>
        <taxon>Pseudomonadati</taxon>
        <taxon>Planctomycetota</taxon>
        <taxon>Planctomycetia</taxon>
        <taxon>Pirellulales</taxon>
        <taxon>Pirellulaceae</taxon>
        <taxon>Rubripirellula</taxon>
    </lineage>
</organism>
<gene>
    <name evidence="1" type="ORF">Poly51_40160</name>
</gene>
<dbReference type="RefSeq" id="WP_146459419.1">
    <property type="nucleotide sequence ID" value="NZ_SJPW01000005.1"/>
</dbReference>
<accession>A0A5C6ELV0</accession>
<evidence type="ECO:0000313" key="1">
    <source>
        <dbReference type="EMBL" id="TWU50723.1"/>
    </source>
</evidence>
<sequence>MLSALFGGRDRLTKLAQYPDQSGFIRELASSDIHVLTVPFDTDVDPETMTAEELAAIVEASATELGRDDKGFTPFTYTVDSTRTLPFFSSQKLAKKFVQSYVNRVRKIIPFGVLGIRGDVLPSIMDASDRWMLNAETKHETDVTTALQTLFQVLRES</sequence>
<reference evidence="1 2" key="1">
    <citation type="submission" date="2019-02" db="EMBL/GenBank/DDBJ databases">
        <title>Deep-cultivation of Planctomycetes and their phenomic and genomic characterization uncovers novel biology.</title>
        <authorList>
            <person name="Wiegand S."/>
            <person name="Jogler M."/>
            <person name="Boedeker C."/>
            <person name="Pinto D."/>
            <person name="Vollmers J."/>
            <person name="Rivas-Marin E."/>
            <person name="Kohn T."/>
            <person name="Peeters S.H."/>
            <person name="Heuer A."/>
            <person name="Rast P."/>
            <person name="Oberbeckmann S."/>
            <person name="Bunk B."/>
            <person name="Jeske O."/>
            <person name="Meyerdierks A."/>
            <person name="Storesund J.E."/>
            <person name="Kallscheuer N."/>
            <person name="Luecker S."/>
            <person name="Lage O.M."/>
            <person name="Pohl T."/>
            <person name="Merkel B.J."/>
            <person name="Hornburger P."/>
            <person name="Mueller R.-W."/>
            <person name="Bruemmer F."/>
            <person name="Labrenz M."/>
            <person name="Spormann A.M."/>
            <person name="Op Den Camp H."/>
            <person name="Overmann J."/>
            <person name="Amann R."/>
            <person name="Jetten M.S.M."/>
            <person name="Mascher T."/>
            <person name="Medema M.H."/>
            <person name="Devos D.P."/>
            <person name="Kaster A.-K."/>
            <person name="Ovreas L."/>
            <person name="Rohde M."/>
            <person name="Galperin M.Y."/>
            <person name="Jogler C."/>
        </authorList>
    </citation>
    <scope>NUCLEOTIDE SEQUENCE [LARGE SCALE GENOMIC DNA]</scope>
    <source>
        <strain evidence="1 2">Poly51</strain>
    </source>
</reference>